<keyword evidence="2" id="KW-1185">Reference proteome</keyword>
<dbReference type="RefSeq" id="WP_268609826.1">
    <property type="nucleotide sequence ID" value="NZ_CP113797.1"/>
</dbReference>
<organism evidence="1 2">
    <name type="scientific">Thermocoleostomius sinensis A174</name>
    <dbReference type="NCBI Taxonomy" id="2016057"/>
    <lineage>
        <taxon>Bacteria</taxon>
        <taxon>Bacillati</taxon>
        <taxon>Cyanobacteriota</taxon>
        <taxon>Cyanophyceae</taxon>
        <taxon>Oculatellales</taxon>
        <taxon>Oculatellaceae</taxon>
        <taxon>Thermocoleostomius</taxon>
    </lineage>
</organism>
<dbReference type="AlphaFoldDB" id="A0A9E8ZBB8"/>
<reference evidence="1" key="1">
    <citation type="submission" date="2022-12" db="EMBL/GenBank/DDBJ databases">
        <title>Polyphasic identification of a Novel Hot-Spring Cyanobacterium Ocullathermofonsia sinensis gen nov. sp. nov. and Genomic Insights on its Adaptations to the Thermal Habitat.</title>
        <authorList>
            <person name="Daroch M."/>
            <person name="Tang J."/>
            <person name="Jiang Y."/>
        </authorList>
    </citation>
    <scope>NUCLEOTIDE SEQUENCE</scope>
    <source>
        <strain evidence="1">PKUAC-SCTA174</strain>
    </source>
</reference>
<protein>
    <recommendedName>
        <fullName evidence="3">Bacteriocin</fullName>
    </recommendedName>
</protein>
<dbReference type="Proteomes" id="UP001163152">
    <property type="component" value="Chromosome"/>
</dbReference>
<evidence type="ECO:0000313" key="2">
    <source>
        <dbReference type="Proteomes" id="UP001163152"/>
    </source>
</evidence>
<accession>A0A9E8ZBB8</accession>
<dbReference type="EMBL" id="CP113797">
    <property type="protein sequence ID" value="WAL59998.1"/>
    <property type="molecule type" value="Genomic_DNA"/>
</dbReference>
<dbReference type="KEGG" id="tsin:OXH18_22955"/>
<sequence length="58" mass="7160">MELEKNNSLFTDLTDDEVTALNGGYRRCIVRRVYRCFWRRTWFGVRRVCAFQIQRFCY</sequence>
<gene>
    <name evidence="1" type="ORF">OXH18_22955</name>
</gene>
<name>A0A9E8ZBB8_9CYAN</name>
<evidence type="ECO:0008006" key="3">
    <source>
        <dbReference type="Google" id="ProtNLM"/>
    </source>
</evidence>
<evidence type="ECO:0000313" key="1">
    <source>
        <dbReference type="EMBL" id="WAL59998.1"/>
    </source>
</evidence>
<proteinExistence type="predicted"/>